<sequence>MRCWYLRLVAVDHRHEWIANYEKSSEWLTKQFIGDTSLEKEIYECARIFVVSRYEVEKYAINADNSFVAAIRTKDDAIEEEKNELKRQKKVIVLFYFSYSFSKFRKHVSQNNLIISVLLLISTTTEPIVKKFLTYRKKDVCYQLNDEIAKHLGFLEKTSLEAALRSHFISDNLSKLDNDTLLTAVATWYLRLLAVDHVDHIPHWATVCDASYKWFSSQIKNPQIERELLGSAKKFGIRGYNVDDDTLEEDEGNLELYLRDLKKHDKIMMQSNIIEYFFV</sequence>
<dbReference type="OrthoDB" id="2479110at2759"/>
<dbReference type="Proteomes" id="UP000266673">
    <property type="component" value="Unassembled WGS sequence"/>
</dbReference>
<name>A0A397VCB3_9GLOM</name>
<accession>A0A397VCB3</accession>
<organism evidence="1 2">
    <name type="scientific">Gigaspora rosea</name>
    <dbReference type="NCBI Taxonomy" id="44941"/>
    <lineage>
        <taxon>Eukaryota</taxon>
        <taxon>Fungi</taxon>
        <taxon>Fungi incertae sedis</taxon>
        <taxon>Mucoromycota</taxon>
        <taxon>Glomeromycotina</taxon>
        <taxon>Glomeromycetes</taxon>
        <taxon>Diversisporales</taxon>
        <taxon>Gigasporaceae</taxon>
        <taxon>Gigaspora</taxon>
    </lineage>
</organism>
<keyword evidence="2" id="KW-1185">Reference proteome</keyword>
<proteinExistence type="predicted"/>
<reference evidence="1 2" key="1">
    <citation type="submission" date="2018-06" db="EMBL/GenBank/DDBJ databases">
        <title>Comparative genomics reveals the genomic features of Rhizophagus irregularis, R. cerebriforme, R. diaphanum and Gigaspora rosea, and their symbiotic lifestyle signature.</title>
        <authorList>
            <person name="Morin E."/>
            <person name="San Clemente H."/>
            <person name="Chen E.C.H."/>
            <person name="De La Providencia I."/>
            <person name="Hainaut M."/>
            <person name="Kuo A."/>
            <person name="Kohler A."/>
            <person name="Murat C."/>
            <person name="Tang N."/>
            <person name="Roy S."/>
            <person name="Loubradou J."/>
            <person name="Henrissat B."/>
            <person name="Grigoriev I.V."/>
            <person name="Corradi N."/>
            <person name="Roux C."/>
            <person name="Martin F.M."/>
        </authorList>
    </citation>
    <scope>NUCLEOTIDE SEQUENCE [LARGE SCALE GENOMIC DNA]</scope>
    <source>
        <strain evidence="1 2">DAOM 194757</strain>
    </source>
</reference>
<dbReference type="AlphaFoldDB" id="A0A397VCB3"/>
<dbReference type="EMBL" id="QKWP01000593">
    <property type="protein sequence ID" value="RIB17643.1"/>
    <property type="molecule type" value="Genomic_DNA"/>
</dbReference>
<evidence type="ECO:0000313" key="2">
    <source>
        <dbReference type="Proteomes" id="UP000266673"/>
    </source>
</evidence>
<gene>
    <name evidence="1" type="ORF">C2G38_2037579</name>
</gene>
<protein>
    <submittedName>
        <fullName evidence="1">Uncharacterized protein</fullName>
    </submittedName>
</protein>
<dbReference type="STRING" id="44941.A0A397VCB3"/>
<evidence type="ECO:0000313" key="1">
    <source>
        <dbReference type="EMBL" id="RIB17643.1"/>
    </source>
</evidence>
<comment type="caution">
    <text evidence="1">The sequence shown here is derived from an EMBL/GenBank/DDBJ whole genome shotgun (WGS) entry which is preliminary data.</text>
</comment>